<reference evidence="2" key="1">
    <citation type="submission" date="2022-02" db="EMBL/GenBank/DDBJ databases">
        <title>Qipengyuania spongiae sp. nov., isolated from marine sponge.</title>
        <authorList>
            <person name="Li Z."/>
            <person name="Zhang M."/>
        </authorList>
    </citation>
    <scope>NUCLEOTIDE SEQUENCE</scope>
    <source>
        <strain evidence="2">PHS-Z21</strain>
    </source>
</reference>
<keyword evidence="2" id="KW-0969">Cilium</keyword>
<accession>A0ABY5SYB5</accession>
<feature type="domain" description="Anti-sigma-28 factor FlgM C-terminal" evidence="1">
    <location>
        <begin position="47"/>
        <end position="85"/>
    </location>
</feature>
<proteinExistence type="predicted"/>
<dbReference type="Proteomes" id="UP001065265">
    <property type="component" value="Chromosome"/>
</dbReference>
<dbReference type="EMBL" id="CP092471">
    <property type="protein sequence ID" value="UVI39517.1"/>
    <property type="molecule type" value="Genomic_DNA"/>
</dbReference>
<keyword evidence="2" id="KW-0966">Cell projection</keyword>
<dbReference type="RefSeq" id="WP_265558962.1">
    <property type="nucleotide sequence ID" value="NZ_CP092471.1"/>
</dbReference>
<keyword evidence="2" id="KW-0282">Flagellum</keyword>
<keyword evidence="3" id="KW-1185">Reference proteome</keyword>
<dbReference type="Pfam" id="PF04316">
    <property type="entry name" value="FlgM"/>
    <property type="match status" value="1"/>
</dbReference>
<dbReference type="InterPro" id="IPR031316">
    <property type="entry name" value="FlgM_C"/>
</dbReference>
<dbReference type="SUPFAM" id="SSF101498">
    <property type="entry name" value="Anti-sigma factor FlgM"/>
    <property type="match status" value="1"/>
</dbReference>
<dbReference type="InterPro" id="IPR035890">
    <property type="entry name" value="Anti-sigma-28_factor_FlgM_sf"/>
</dbReference>
<protein>
    <submittedName>
        <fullName evidence="2">Flagellar biosynthesis anti-sigma factor FlgM</fullName>
    </submittedName>
</protein>
<sequence>MRIIGLPDFGGTARGPKAVASAAEKVAATQKVAAEARQSEAPIASSPLAAGRQVPVNQDRVAEIRKALQEGKYPLIPAKIADAFIASSLYGKVS</sequence>
<evidence type="ECO:0000313" key="2">
    <source>
        <dbReference type="EMBL" id="UVI39517.1"/>
    </source>
</evidence>
<evidence type="ECO:0000259" key="1">
    <source>
        <dbReference type="Pfam" id="PF04316"/>
    </source>
</evidence>
<organism evidence="2 3">
    <name type="scientific">Qipengyuania spongiae</name>
    <dbReference type="NCBI Taxonomy" id="2909673"/>
    <lineage>
        <taxon>Bacteria</taxon>
        <taxon>Pseudomonadati</taxon>
        <taxon>Pseudomonadota</taxon>
        <taxon>Alphaproteobacteria</taxon>
        <taxon>Sphingomonadales</taxon>
        <taxon>Erythrobacteraceae</taxon>
        <taxon>Qipengyuania</taxon>
    </lineage>
</organism>
<gene>
    <name evidence="2" type="ORF">L1F33_00705</name>
</gene>
<name>A0ABY5SYB5_9SPHN</name>
<evidence type="ECO:0000313" key="3">
    <source>
        <dbReference type="Proteomes" id="UP001065265"/>
    </source>
</evidence>